<evidence type="ECO:0000313" key="1">
    <source>
        <dbReference type="EMBL" id="CAD55669.1"/>
    </source>
</evidence>
<protein>
    <submittedName>
        <fullName evidence="1">Predicted transposases (C-term)</fullName>
    </submittedName>
</protein>
<evidence type="ECO:0000313" key="2">
    <source>
        <dbReference type="Proteomes" id="UP000000810"/>
    </source>
</evidence>
<organism evidence="1 2">
    <name type="scientific">Pyrococcus abyssi (strain GE5 / Orsay)</name>
    <dbReference type="NCBI Taxonomy" id="272844"/>
    <lineage>
        <taxon>Archaea</taxon>
        <taxon>Methanobacteriati</taxon>
        <taxon>Methanobacteriota</taxon>
        <taxon>Thermococci</taxon>
        <taxon>Thermococcales</taxon>
        <taxon>Thermococcaceae</taxon>
        <taxon>Pyrococcus</taxon>
    </lineage>
</organism>
<accession>Q8J2X0</accession>
<dbReference type="EMBL" id="AJ248286">
    <property type="protein sequence ID" value="CAD55669.1"/>
    <property type="molecule type" value="Genomic_DNA"/>
</dbReference>
<proteinExistence type="predicted"/>
<name>Q8J2X0_PYRAB</name>
<keyword evidence="2" id="KW-1185">Reference proteome</keyword>
<reference evidence="1 2" key="1">
    <citation type="journal article" date="2003" name="Mol. Microbiol.">
        <title>An integrated analysis of the genome of the hyperthermophilic archaeon Pyrococcus abyssi.</title>
        <authorList>
            <person name="Cohen G."/>
            <person name="Barbe V."/>
            <person name="Flament D."/>
            <person name="Galperin M."/>
            <person name="Heilig R."/>
            <person name="Ripp R."/>
            <person name="Lecompte O."/>
            <person name="Prieur D."/>
            <person name="Poch O."/>
            <person name="Quellerou J."/>
            <person name="Thierry J.C."/>
            <person name="Van der Oost J."/>
            <person name="Weissenbach J."/>
            <person name="Zivanovic Y."/>
            <person name="Forterre P."/>
        </authorList>
    </citation>
    <scope>NUCLEOTIDE SEQUENCE [LARGE SCALE GENOMIC DNA]</scope>
    <source>
        <strain evidence="2">GE5 / Orsay</strain>
    </source>
</reference>
<dbReference type="Proteomes" id="UP000000810">
    <property type="component" value="Chromosome"/>
</dbReference>
<gene>
    <name evidence="1" type="ORF">PABs5604</name>
</gene>
<sequence>MDSMTMQCVGGLYLNLMGSFPFGPKANEPLAEDPVGLMMLVVEANPLHHRDALIIATKIGAGRNGLKFLLPVNKFSNLHNIITSRNS</sequence>
<dbReference type="AlphaFoldDB" id="Q8J2X0"/>
<dbReference type="STRING" id="272844.PABs5604"/>
<dbReference type="KEGG" id="pab:PABs5604"/>
<dbReference type="HOGENOM" id="CLU_2476135_0_0_2"/>